<dbReference type="Gene3D" id="3.30.460.10">
    <property type="entry name" value="Beta Polymerase, domain 2"/>
    <property type="match status" value="1"/>
</dbReference>
<feature type="domain" description="Polymerase beta nucleotidyltransferase" evidence="1">
    <location>
        <begin position="10"/>
        <end position="96"/>
    </location>
</feature>
<evidence type="ECO:0000259" key="1">
    <source>
        <dbReference type="Pfam" id="PF18765"/>
    </source>
</evidence>
<evidence type="ECO:0000313" key="2">
    <source>
        <dbReference type="EMBL" id="MBE1555346.1"/>
    </source>
</evidence>
<accession>A0A927R3Q0</accession>
<comment type="caution">
    <text evidence="2">The sequence shown here is derived from an EMBL/GenBank/DDBJ whole genome shotgun (WGS) entry which is preliminary data.</text>
</comment>
<reference evidence="2" key="1">
    <citation type="submission" date="2020-10" db="EMBL/GenBank/DDBJ databases">
        <title>Genomic Encyclopedia of Type Strains, Phase IV (KMG-IV): sequencing the most valuable type-strain genomes for metagenomic binning, comparative biology and taxonomic classification.</title>
        <authorList>
            <person name="Goeker M."/>
        </authorList>
    </citation>
    <scope>NUCLEOTIDE SEQUENCE</scope>
    <source>
        <strain evidence="2">DSM 13886</strain>
    </source>
</reference>
<dbReference type="SUPFAM" id="SSF81301">
    <property type="entry name" value="Nucleotidyltransferase"/>
    <property type="match status" value="1"/>
</dbReference>
<dbReference type="RefSeq" id="WP_225942067.1">
    <property type="nucleotide sequence ID" value="NZ_JADBEL010000013.1"/>
</dbReference>
<evidence type="ECO:0000313" key="3">
    <source>
        <dbReference type="Proteomes" id="UP000658225"/>
    </source>
</evidence>
<dbReference type="AlphaFoldDB" id="A0A927R3Q0"/>
<organism evidence="2 3">
    <name type="scientific">Sporosarcina limicola</name>
    <dbReference type="NCBI Taxonomy" id="34101"/>
    <lineage>
        <taxon>Bacteria</taxon>
        <taxon>Bacillati</taxon>
        <taxon>Bacillota</taxon>
        <taxon>Bacilli</taxon>
        <taxon>Bacillales</taxon>
        <taxon>Caryophanaceae</taxon>
        <taxon>Sporosarcina</taxon>
    </lineage>
</organism>
<sequence>MDGMNKELVNQLQMMANRFPAIESILLFGSRAYGDYGEFSDIDLAVKAPKMSTKDWLAFSEQVEEELDTLLKIDLIRWEIASTKLKNEIAACYQVLV</sequence>
<dbReference type="Pfam" id="PF18765">
    <property type="entry name" value="Polbeta"/>
    <property type="match status" value="1"/>
</dbReference>
<gene>
    <name evidence="2" type="ORF">H4683_002451</name>
</gene>
<dbReference type="InterPro" id="IPR043519">
    <property type="entry name" value="NT_sf"/>
</dbReference>
<dbReference type="CDD" id="cd05403">
    <property type="entry name" value="NT_KNTase_like"/>
    <property type="match status" value="1"/>
</dbReference>
<name>A0A927R3Q0_9BACL</name>
<dbReference type="InterPro" id="IPR041633">
    <property type="entry name" value="Polbeta"/>
</dbReference>
<dbReference type="Proteomes" id="UP000658225">
    <property type="component" value="Unassembled WGS sequence"/>
</dbReference>
<keyword evidence="3" id="KW-1185">Reference proteome</keyword>
<proteinExistence type="predicted"/>
<dbReference type="EMBL" id="JADBEL010000013">
    <property type="protein sequence ID" value="MBE1555346.1"/>
    <property type="molecule type" value="Genomic_DNA"/>
</dbReference>
<protein>
    <submittedName>
        <fullName evidence="2">Nucleotidyltransferase</fullName>
    </submittedName>
</protein>